<organism evidence="2 3">
    <name type="scientific">Exocentrus adspersus</name>
    <dbReference type="NCBI Taxonomy" id="1586481"/>
    <lineage>
        <taxon>Eukaryota</taxon>
        <taxon>Metazoa</taxon>
        <taxon>Ecdysozoa</taxon>
        <taxon>Arthropoda</taxon>
        <taxon>Hexapoda</taxon>
        <taxon>Insecta</taxon>
        <taxon>Pterygota</taxon>
        <taxon>Neoptera</taxon>
        <taxon>Endopterygota</taxon>
        <taxon>Coleoptera</taxon>
        <taxon>Polyphaga</taxon>
        <taxon>Cucujiformia</taxon>
        <taxon>Chrysomeloidea</taxon>
        <taxon>Cerambycidae</taxon>
        <taxon>Lamiinae</taxon>
        <taxon>Acanthocinini</taxon>
        <taxon>Exocentrus</taxon>
    </lineage>
</organism>
<proteinExistence type="predicted"/>
<keyword evidence="3" id="KW-1185">Reference proteome</keyword>
<dbReference type="AlphaFoldDB" id="A0AAV8W5C8"/>
<evidence type="ECO:0000313" key="3">
    <source>
        <dbReference type="Proteomes" id="UP001159042"/>
    </source>
</evidence>
<evidence type="ECO:0000313" key="2">
    <source>
        <dbReference type="EMBL" id="KAJ8921554.1"/>
    </source>
</evidence>
<evidence type="ECO:0000256" key="1">
    <source>
        <dbReference type="SAM" id="SignalP"/>
    </source>
</evidence>
<evidence type="ECO:0008006" key="4">
    <source>
        <dbReference type="Google" id="ProtNLM"/>
    </source>
</evidence>
<gene>
    <name evidence="2" type="ORF">NQ315_003174</name>
</gene>
<comment type="caution">
    <text evidence="2">The sequence shown here is derived from an EMBL/GenBank/DDBJ whole genome shotgun (WGS) entry which is preliminary data.</text>
</comment>
<keyword evidence="1" id="KW-0732">Signal</keyword>
<feature type="chain" id="PRO_5043821361" description="Secreted protein" evidence="1">
    <location>
        <begin position="21"/>
        <end position="251"/>
    </location>
</feature>
<dbReference type="Proteomes" id="UP001159042">
    <property type="component" value="Unassembled WGS sequence"/>
</dbReference>
<feature type="signal peptide" evidence="1">
    <location>
        <begin position="1"/>
        <end position="20"/>
    </location>
</feature>
<dbReference type="EMBL" id="JANEYG010000010">
    <property type="protein sequence ID" value="KAJ8921554.1"/>
    <property type="molecule type" value="Genomic_DNA"/>
</dbReference>
<protein>
    <recommendedName>
        <fullName evidence="4">Secreted protein</fullName>
    </recommendedName>
</protein>
<sequence>MKFLNLSFICLVLLVARIQCYNDDSSNDKNSVLLKLTTAGMKIIEAITDVSEDLIITTFTSVISGESNIEDVLKYVEKYAINATWSFIVDQLNAMEEGASDTRKAMIECVKEEGPKLTEILFDASNQLSNCYVQQSVTILDGFIPMVNLSQALNEQMKSFTNDLEACVDVEDVQTCATKVFDSIIETMKSFLIKIQAEAEVVDAIVTKFKKLTQLCQDEASDKLVKGINQTSTEKNAEKQLQKDYKLEWPR</sequence>
<accession>A0AAV8W5C8</accession>
<reference evidence="2 3" key="1">
    <citation type="journal article" date="2023" name="Insect Mol. Biol.">
        <title>Genome sequencing provides insights into the evolution of gene families encoding plant cell wall-degrading enzymes in longhorned beetles.</title>
        <authorList>
            <person name="Shin N.R."/>
            <person name="Okamura Y."/>
            <person name="Kirsch R."/>
            <person name="Pauchet Y."/>
        </authorList>
    </citation>
    <scope>NUCLEOTIDE SEQUENCE [LARGE SCALE GENOMIC DNA]</scope>
    <source>
        <strain evidence="2">EAD_L_NR</strain>
    </source>
</reference>
<name>A0AAV8W5C8_9CUCU</name>